<sequence length="222" mass="25453">MGAFQKGTILWPGGIVPYQPNATHPFWPLIIRAINEMNDKTVVKFIERTNQTDYVYFTSDNTGNWSISVGKAGGPHQVNIDKNVRSLHELGHVIGLIHEHQRQDRDNFIEIKRDFIDSGNEWNKNNLLDTMEIEYETEYDVHSFMQYWDTAGVNNETKNKELAKRIFTGIATIGISEIGPNVEGRSMVYKRDKNLRISTSEFLSPLDIVCINNVYRNYAPAS</sequence>
<dbReference type="GO" id="GO:0006508">
    <property type="term" value="P:proteolysis"/>
    <property type="evidence" value="ECO:0007669"/>
    <property type="project" value="UniProtKB-KW"/>
</dbReference>
<keyword evidence="5" id="KW-1185">Reference proteome</keyword>
<dbReference type="InterPro" id="IPR001506">
    <property type="entry name" value="Peptidase_M12A"/>
</dbReference>
<dbReference type="GO" id="GO:0004222">
    <property type="term" value="F:metalloendopeptidase activity"/>
    <property type="evidence" value="ECO:0007669"/>
    <property type="project" value="UniProtKB-UniRule"/>
</dbReference>
<comment type="caution">
    <text evidence="4">The sequence shown here is derived from an EMBL/GenBank/DDBJ whole genome shotgun (WGS) entry which is preliminary data.</text>
</comment>
<dbReference type="Pfam" id="PF01400">
    <property type="entry name" value="Astacin"/>
    <property type="match status" value="1"/>
</dbReference>
<evidence type="ECO:0000256" key="2">
    <source>
        <dbReference type="RuleBase" id="RU361183"/>
    </source>
</evidence>
<accession>A0A9W4SE81</accession>
<dbReference type="InterPro" id="IPR006026">
    <property type="entry name" value="Peptidase_Metallo"/>
</dbReference>
<feature type="domain" description="Peptidase M12A" evidence="3">
    <location>
        <begin position="3"/>
        <end position="220"/>
    </location>
</feature>
<dbReference type="AlphaFoldDB" id="A0A9W4SE81"/>
<dbReference type="PROSITE" id="PS51864">
    <property type="entry name" value="ASTACIN"/>
    <property type="match status" value="1"/>
</dbReference>
<evidence type="ECO:0000313" key="4">
    <source>
        <dbReference type="EMBL" id="CAI2165725.1"/>
    </source>
</evidence>
<comment type="caution">
    <text evidence="1">Lacks conserved residue(s) required for the propagation of feature annotation.</text>
</comment>
<name>A0A9W4SE81_9GLOM</name>
<keyword evidence="1 2" id="KW-0482">Metalloprotease</keyword>
<gene>
    <name evidence="4" type="ORF">FWILDA_LOCUS2214</name>
</gene>
<evidence type="ECO:0000256" key="1">
    <source>
        <dbReference type="PROSITE-ProRule" id="PRU01211"/>
    </source>
</evidence>
<dbReference type="EMBL" id="CAMKVN010000245">
    <property type="protein sequence ID" value="CAI2165725.1"/>
    <property type="molecule type" value="Genomic_DNA"/>
</dbReference>
<dbReference type="PRINTS" id="PR00480">
    <property type="entry name" value="ASTACIN"/>
</dbReference>
<dbReference type="GO" id="GO:0008270">
    <property type="term" value="F:zinc ion binding"/>
    <property type="evidence" value="ECO:0007669"/>
    <property type="project" value="UniProtKB-UniRule"/>
</dbReference>
<feature type="binding site" evidence="1">
    <location>
        <position position="88"/>
    </location>
    <ligand>
        <name>Zn(2+)</name>
        <dbReference type="ChEBI" id="CHEBI:29105"/>
        <note>catalytic</note>
    </ligand>
</feature>
<keyword evidence="1 2" id="KW-0378">Hydrolase</keyword>
<feature type="binding site" evidence="1">
    <location>
        <position position="92"/>
    </location>
    <ligand>
        <name>Zn(2+)</name>
        <dbReference type="ChEBI" id="CHEBI:29105"/>
        <note>catalytic</note>
    </ligand>
</feature>
<organism evidence="4 5">
    <name type="scientific">Funneliformis geosporum</name>
    <dbReference type="NCBI Taxonomy" id="1117311"/>
    <lineage>
        <taxon>Eukaryota</taxon>
        <taxon>Fungi</taxon>
        <taxon>Fungi incertae sedis</taxon>
        <taxon>Mucoromycota</taxon>
        <taxon>Glomeromycotina</taxon>
        <taxon>Glomeromycetes</taxon>
        <taxon>Glomerales</taxon>
        <taxon>Glomeraceae</taxon>
        <taxon>Funneliformis</taxon>
    </lineage>
</organism>
<dbReference type="OrthoDB" id="5945790at2759"/>
<dbReference type="InterPro" id="IPR024079">
    <property type="entry name" value="MetalloPept_cat_dom_sf"/>
</dbReference>
<protein>
    <recommendedName>
        <fullName evidence="2">Metalloendopeptidase</fullName>
        <ecNumber evidence="2">3.4.24.-</ecNumber>
    </recommendedName>
</protein>
<comment type="cofactor">
    <cofactor evidence="1 2">
        <name>Zn(2+)</name>
        <dbReference type="ChEBI" id="CHEBI:29105"/>
    </cofactor>
    <text evidence="1 2">Binds 1 zinc ion per subunit.</text>
</comment>
<keyword evidence="1 2" id="KW-0645">Protease</keyword>
<dbReference type="Proteomes" id="UP001153678">
    <property type="component" value="Unassembled WGS sequence"/>
</dbReference>
<dbReference type="PANTHER" id="PTHR10127">
    <property type="entry name" value="DISCOIDIN, CUB, EGF, LAMININ , AND ZINC METALLOPROTEASE DOMAIN CONTAINING"/>
    <property type="match status" value="1"/>
</dbReference>
<feature type="binding site" evidence="1">
    <location>
        <position position="98"/>
    </location>
    <ligand>
        <name>Zn(2+)</name>
        <dbReference type="ChEBI" id="CHEBI:29105"/>
        <note>catalytic</note>
    </ligand>
</feature>
<evidence type="ECO:0000259" key="3">
    <source>
        <dbReference type="PROSITE" id="PS51864"/>
    </source>
</evidence>
<dbReference type="EC" id="3.4.24.-" evidence="2"/>
<dbReference type="SMART" id="SM00235">
    <property type="entry name" value="ZnMc"/>
    <property type="match status" value="1"/>
</dbReference>
<dbReference type="PANTHER" id="PTHR10127:SF850">
    <property type="entry name" value="METALLOENDOPEPTIDASE"/>
    <property type="match status" value="1"/>
</dbReference>
<feature type="active site" evidence="1">
    <location>
        <position position="89"/>
    </location>
</feature>
<dbReference type="Gene3D" id="3.40.390.10">
    <property type="entry name" value="Collagenase (Catalytic Domain)"/>
    <property type="match status" value="1"/>
</dbReference>
<reference evidence="4" key="1">
    <citation type="submission" date="2022-08" db="EMBL/GenBank/DDBJ databases">
        <authorList>
            <person name="Kallberg Y."/>
            <person name="Tangrot J."/>
            <person name="Rosling A."/>
        </authorList>
    </citation>
    <scope>NUCLEOTIDE SEQUENCE</scope>
    <source>
        <strain evidence="4">Wild A</strain>
    </source>
</reference>
<proteinExistence type="predicted"/>
<keyword evidence="1 2" id="KW-0479">Metal-binding</keyword>
<evidence type="ECO:0000313" key="5">
    <source>
        <dbReference type="Proteomes" id="UP001153678"/>
    </source>
</evidence>
<dbReference type="SUPFAM" id="SSF55486">
    <property type="entry name" value="Metalloproteases ('zincins'), catalytic domain"/>
    <property type="match status" value="1"/>
</dbReference>
<keyword evidence="1 2" id="KW-0862">Zinc</keyword>